<sequence length="34" mass="3947">MQGFRTRLTTCNLATAMNFHDPRRGTITHRITDL</sequence>
<dbReference type="EMBL" id="JACHJE010000012">
    <property type="protein sequence ID" value="MBB5128145.1"/>
    <property type="molecule type" value="Genomic_DNA"/>
</dbReference>
<dbReference type="Proteomes" id="UP000568022">
    <property type="component" value="Unassembled WGS sequence"/>
</dbReference>
<accession>A0A7W8BRL5</accession>
<gene>
    <name evidence="1" type="ORF">FHS32_004920</name>
</gene>
<name>A0A7W8BRL5_9ACTN</name>
<organism evidence="1 2">
    <name type="scientific">Streptomyces griseoloalbus</name>
    <dbReference type="NCBI Taxonomy" id="67303"/>
    <lineage>
        <taxon>Bacteria</taxon>
        <taxon>Bacillati</taxon>
        <taxon>Actinomycetota</taxon>
        <taxon>Actinomycetes</taxon>
        <taxon>Kitasatosporales</taxon>
        <taxon>Streptomycetaceae</taxon>
        <taxon>Streptomyces</taxon>
    </lineage>
</organism>
<evidence type="ECO:0000313" key="2">
    <source>
        <dbReference type="Proteomes" id="UP000568022"/>
    </source>
</evidence>
<proteinExistence type="predicted"/>
<keyword evidence="2" id="KW-1185">Reference proteome</keyword>
<dbReference type="AlphaFoldDB" id="A0A7W8BRL5"/>
<evidence type="ECO:0000313" key="1">
    <source>
        <dbReference type="EMBL" id="MBB5128145.1"/>
    </source>
</evidence>
<reference evidence="1 2" key="1">
    <citation type="submission" date="2020-08" db="EMBL/GenBank/DDBJ databases">
        <title>Genomic Encyclopedia of Type Strains, Phase III (KMG-III): the genomes of soil and plant-associated and newly described type strains.</title>
        <authorList>
            <person name="Whitman W."/>
        </authorList>
    </citation>
    <scope>NUCLEOTIDE SEQUENCE [LARGE SCALE GENOMIC DNA]</scope>
    <source>
        <strain evidence="1 2">CECT 3226</strain>
    </source>
</reference>
<comment type="caution">
    <text evidence="1">The sequence shown here is derived from an EMBL/GenBank/DDBJ whole genome shotgun (WGS) entry which is preliminary data.</text>
</comment>
<protein>
    <submittedName>
        <fullName evidence="1">Uncharacterized protein</fullName>
    </submittedName>
</protein>